<gene>
    <name evidence="1" type="ORF">KZC51_00560</name>
</gene>
<organism evidence="1 2">
    <name type="scientific">Microbacterium croceum</name>
    <dbReference type="NCBI Taxonomy" id="2851645"/>
    <lineage>
        <taxon>Bacteria</taxon>
        <taxon>Bacillati</taxon>
        <taxon>Actinomycetota</taxon>
        <taxon>Actinomycetes</taxon>
        <taxon>Micrococcales</taxon>
        <taxon>Microbacteriaceae</taxon>
        <taxon>Microbacterium</taxon>
    </lineage>
</organism>
<dbReference type="RefSeq" id="WP_247628075.1">
    <property type="nucleotide sequence ID" value="NZ_JAHWXN010000001.1"/>
</dbReference>
<reference evidence="1 2" key="1">
    <citation type="submission" date="2021-06" db="EMBL/GenBank/DDBJ databases">
        <title>Genome-based taxonomic framework of Microbacterium strains isolated from marine environment, the description of four new species and reclassification of four preexisting species.</title>
        <authorList>
            <person name="Lee S.D."/>
            <person name="Kim S.-M."/>
            <person name="Byeon Y.-S."/>
            <person name="Yang H.L."/>
            <person name="Kim I.S."/>
        </authorList>
    </citation>
    <scope>NUCLEOTIDE SEQUENCE [LARGE SCALE GENOMIC DNA]</scope>
    <source>
        <strain evidence="1 2">SSW1-49</strain>
    </source>
</reference>
<evidence type="ECO:0000313" key="2">
    <source>
        <dbReference type="Proteomes" id="UP001300096"/>
    </source>
</evidence>
<dbReference type="EMBL" id="JAHWXN010000001">
    <property type="protein sequence ID" value="MCK2034612.1"/>
    <property type="molecule type" value="Genomic_DNA"/>
</dbReference>
<dbReference type="Proteomes" id="UP001300096">
    <property type="component" value="Unassembled WGS sequence"/>
</dbReference>
<protein>
    <submittedName>
        <fullName evidence="1">Uncharacterized protein</fullName>
    </submittedName>
</protein>
<sequence>MSLRAELVGGSAGMPAFAVLLPAGWEATDASFTSMRPRLDAMLDRFPVANRAMMRARVDEMMQAAGAEASRAEIVRVFAPAGADPEDFVPVSLVASWLRAPVGGLLQDVGSGLIANRGATPLDPSGTILRWQMDAKSAVEGGEVDVAGVGYLIPVPGHPAVGLMFRSQILRGAAGAQVPDEGLRAISLLCDGIVASVRWRRG</sequence>
<accession>A0ABT0F986</accession>
<keyword evidence="2" id="KW-1185">Reference proteome</keyword>
<evidence type="ECO:0000313" key="1">
    <source>
        <dbReference type="EMBL" id="MCK2034612.1"/>
    </source>
</evidence>
<comment type="caution">
    <text evidence="1">The sequence shown here is derived from an EMBL/GenBank/DDBJ whole genome shotgun (WGS) entry which is preliminary data.</text>
</comment>
<name>A0ABT0F986_9MICO</name>
<proteinExistence type="predicted"/>